<evidence type="ECO:0000313" key="3">
    <source>
        <dbReference type="Proteomes" id="UP000769157"/>
    </source>
</evidence>
<reference evidence="2" key="2">
    <citation type="submission" date="2021-01" db="EMBL/GenBank/DDBJ databases">
        <authorList>
            <person name="Schikora-Tamarit M.A."/>
        </authorList>
    </citation>
    <scope>NUCLEOTIDE SEQUENCE</scope>
    <source>
        <strain evidence="2">CBS6075</strain>
    </source>
</reference>
<feature type="compositionally biased region" description="Low complexity" evidence="1">
    <location>
        <begin position="104"/>
        <end position="117"/>
    </location>
</feature>
<dbReference type="GeneID" id="70237523"/>
<feature type="compositionally biased region" description="Basic and acidic residues" evidence="1">
    <location>
        <begin position="198"/>
        <end position="218"/>
    </location>
</feature>
<feature type="compositionally biased region" description="Basic and acidic residues" evidence="1">
    <location>
        <begin position="162"/>
        <end position="174"/>
    </location>
</feature>
<dbReference type="Proteomes" id="UP000769157">
    <property type="component" value="Unassembled WGS sequence"/>
</dbReference>
<proteinExistence type="predicted"/>
<feature type="compositionally biased region" description="Basic and acidic residues" evidence="1">
    <location>
        <begin position="93"/>
        <end position="103"/>
    </location>
</feature>
<dbReference type="EMBL" id="JAEUBE010000378">
    <property type="protein sequence ID" value="KAH3662308.1"/>
    <property type="molecule type" value="Genomic_DNA"/>
</dbReference>
<dbReference type="AlphaFoldDB" id="A0A9P8NYM1"/>
<protein>
    <submittedName>
        <fullName evidence="2">Uncharacterized protein</fullName>
    </submittedName>
</protein>
<gene>
    <name evidence="2" type="ORF">OGAPHI_005559</name>
</gene>
<keyword evidence="3" id="KW-1185">Reference proteome</keyword>
<organism evidence="2 3">
    <name type="scientific">Ogataea philodendri</name>
    <dbReference type="NCBI Taxonomy" id="1378263"/>
    <lineage>
        <taxon>Eukaryota</taxon>
        <taxon>Fungi</taxon>
        <taxon>Dikarya</taxon>
        <taxon>Ascomycota</taxon>
        <taxon>Saccharomycotina</taxon>
        <taxon>Pichiomycetes</taxon>
        <taxon>Pichiales</taxon>
        <taxon>Pichiaceae</taxon>
        <taxon>Ogataea</taxon>
    </lineage>
</organism>
<dbReference type="PANTHER" id="PTHR38645">
    <property type="entry name" value="CHROMOSOME 9, WHOLE GENOME SHOTGUN SEQUENCE"/>
    <property type="match status" value="1"/>
</dbReference>
<evidence type="ECO:0000313" key="2">
    <source>
        <dbReference type="EMBL" id="KAH3662308.1"/>
    </source>
</evidence>
<evidence type="ECO:0000256" key="1">
    <source>
        <dbReference type="SAM" id="MobiDB-lite"/>
    </source>
</evidence>
<sequence>MDLSNLSSNLPLSHPLDDESIDQINRDLSNEFKLGARSIAALYRLSNAKNSLFKANGYLSCLNDILDVIDHDSSVTTLDELRSVLVAKKTELTGKQEQDRKQDQQPTPTVEQPQEIPQDYKFQFASDTPSPRFPPSKLPLSIQHTNTKHIHSHSSPQQLSDRVNKLKETFKKATGELNDDDSDDTEHNESDESMSVDDGLKRRLADTRSTKKLKSDHD</sequence>
<reference evidence="2" key="1">
    <citation type="journal article" date="2021" name="Open Biol.">
        <title>Shared evolutionary footprints suggest mitochondrial oxidative damage underlies multiple complex I losses in fungi.</title>
        <authorList>
            <person name="Schikora-Tamarit M.A."/>
            <person name="Marcet-Houben M."/>
            <person name="Nosek J."/>
            <person name="Gabaldon T."/>
        </authorList>
    </citation>
    <scope>NUCLEOTIDE SEQUENCE</scope>
    <source>
        <strain evidence="2">CBS6075</strain>
    </source>
</reference>
<accession>A0A9P8NYM1</accession>
<dbReference type="PANTHER" id="PTHR38645:SF1">
    <property type="entry name" value="YALI0F12243P"/>
    <property type="match status" value="1"/>
</dbReference>
<comment type="caution">
    <text evidence="2">The sequence shown here is derived from an EMBL/GenBank/DDBJ whole genome shotgun (WGS) entry which is preliminary data.</text>
</comment>
<feature type="region of interest" description="Disordered" evidence="1">
    <location>
        <begin position="93"/>
        <end position="117"/>
    </location>
</feature>
<feature type="region of interest" description="Disordered" evidence="1">
    <location>
        <begin position="145"/>
        <end position="218"/>
    </location>
</feature>
<dbReference type="OrthoDB" id="21418at2759"/>
<dbReference type="RefSeq" id="XP_046059397.1">
    <property type="nucleotide sequence ID" value="XM_046206754.1"/>
</dbReference>
<name>A0A9P8NYM1_9ASCO</name>